<comment type="caution">
    <text evidence="5">The sequence shown here is derived from an EMBL/GenBank/DDBJ whole genome shotgun (WGS) entry which is preliminary data.</text>
</comment>
<dbReference type="Gene3D" id="3.40.50.300">
    <property type="entry name" value="P-loop containing nucleotide triphosphate hydrolases"/>
    <property type="match status" value="1"/>
</dbReference>
<dbReference type="PANTHER" id="PTHR16305">
    <property type="entry name" value="TESTICULAR SOLUBLE ADENYLYL CYCLASE"/>
    <property type="match status" value="1"/>
</dbReference>
<protein>
    <submittedName>
        <fullName evidence="5">AAA family ATPase</fullName>
    </submittedName>
</protein>
<gene>
    <name evidence="5" type="ORF">ACFQV2_14490</name>
</gene>
<evidence type="ECO:0000259" key="4">
    <source>
        <dbReference type="Pfam" id="PF13191"/>
    </source>
</evidence>
<accession>A0ABW2TNN7</accession>
<feature type="compositionally biased region" description="Low complexity" evidence="3">
    <location>
        <begin position="344"/>
        <end position="362"/>
    </location>
</feature>
<sequence length="371" mass="39091">MTRRGGAADHARSPFRTSSPVLIGRAEHLAVLRDAVAERPAVVLVEGEAGVGKSRLVAELLAGDLGPVLPLVGHCRRVGEPFSYGAVLEALRGAEGRLAELGNGLNPVTGVLAPLLPEIARHLPGPLPPIGDPRAERHRLFRAVRELLGALGPALLVVEDLQWADDGTRQLLRFIAGDPPAPLATAITYRREDLPTGSPLGAEFRPPPGALFAALAVEPLDVAGVRALTEAIVGEDAVSPAFATRLHERTAGIPFVVEETLRALRDPRARSRRAGSGRAGCSSPSRSPPCSATPWPTGSPRCRRPRSGWSRPPPCSALPPPPSCWARSAVSRRTGCGSPCRTPSRGTSCTRSTAASTASGTRWPARRSTTR</sequence>
<dbReference type="PANTHER" id="PTHR16305:SF35">
    <property type="entry name" value="TRANSCRIPTIONAL ACTIVATOR DOMAIN"/>
    <property type="match status" value="1"/>
</dbReference>
<feature type="compositionally biased region" description="Pro residues" evidence="3">
    <location>
        <begin position="311"/>
        <end position="323"/>
    </location>
</feature>
<keyword evidence="2" id="KW-0067">ATP-binding</keyword>
<name>A0ABW2TNN7_9PSEU</name>
<keyword evidence="6" id="KW-1185">Reference proteome</keyword>
<feature type="region of interest" description="Disordered" evidence="3">
    <location>
        <begin position="267"/>
        <end position="371"/>
    </location>
</feature>
<evidence type="ECO:0000313" key="5">
    <source>
        <dbReference type="EMBL" id="MFC7614552.1"/>
    </source>
</evidence>
<reference evidence="6" key="1">
    <citation type="journal article" date="2019" name="Int. J. Syst. Evol. Microbiol.">
        <title>The Global Catalogue of Microorganisms (GCM) 10K type strain sequencing project: providing services to taxonomists for standard genome sequencing and annotation.</title>
        <authorList>
            <consortium name="The Broad Institute Genomics Platform"/>
            <consortium name="The Broad Institute Genome Sequencing Center for Infectious Disease"/>
            <person name="Wu L."/>
            <person name="Ma J."/>
        </authorList>
    </citation>
    <scope>NUCLEOTIDE SEQUENCE [LARGE SCALE GENOMIC DNA]</scope>
    <source>
        <strain evidence="6">JCM 17695</strain>
    </source>
</reference>
<evidence type="ECO:0000256" key="2">
    <source>
        <dbReference type="ARBA" id="ARBA00022840"/>
    </source>
</evidence>
<dbReference type="Proteomes" id="UP001596512">
    <property type="component" value="Unassembled WGS sequence"/>
</dbReference>
<dbReference type="InterPro" id="IPR041664">
    <property type="entry name" value="AAA_16"/>
</dbReference>
<dbReference type="InterPro" id="IPR027417">
    <property type="entry name" value="P-loop_NTPase"/>
</dbReference>
<dbReference type="Pfam" id="PF13191">
    <property type="entry name" value="AAA_16"/>
    <property type="match status" value="1"/>
</dbReference>
<dbReference type="SUPFAM" id="SSF52540">
    <property type="entry name" value="P-loop containing nucleoside triphosphate hydrolases"/>
    <property type="match status" value="1"/>
</dbReference>
<dbReference type="EMBL" id="JBHTEY010000004">
    <property type="protein sequence ID" value="MFC7614552.1"/>
    <property type="molecule type" value="Genomic_DNA"/>
</dbReference>
<feature type="compositionally biased region" description="Low complexity" evidence="3">
    <location>
        <begin position="276"/>
        <end position="292"/>
    </location>
</feature>
<proteinExistence type="predicted"/>
<evidence type="ECO:0000256" key="3">
    <source>
        <dbReference type="SAM" id="MobiDB-lite"/>
    </source>
</evidence>
<keyword evidence="1" id="KW-0547">Nucleotide-binding</keyword>
<evidence type="ECO:0000313" key="6">
    <source>
        <dbReference type="Proteomes" id="UP001596512"/>
    </source>
</evidence>
<evidence type="ECO:0000256" key="1">
    <source>
        <dbReference type="ARBA" id="ARBA00022741"/>
    </source>
</evidence>
<feature type="domain" description="Orc1-like AAA ATPase" evidence="4">
    <location>
        <begin position="22"/>
        <end position="181"/>
    </location>
</feature>
<organism evidence="5 6">
    <name type="scientific">Actinokineospora soli</name>
    <dbReference type="NCBI Taxonomy" id="1048753"/>
    <lineage>
        <taxon>Bacteria</taxon>
        <taxon>Bacillati</taxon>
        <taxon>Actinomycetota</taxon>
        <taxon>Actinomycetes</taxon>
        <taxon>Pseudonocardiales</taxon>
        <taxon>Pseudonocardiaceae</taxon>
        <taxon>Actinokineospora</taxon>
    </lineage>
</organism>